<reference evidence="3" key="1">
    <citation type="journal article" date="2015" name="Proc. Natl. Acad. Sci. U.S.A.">
        <title>Genome sequencing of adzuki bean (Vigna angularis) provides insight into high starch and low fat accumulation and domestication.</title>
        <authorList>
            <person name="Yang K."/>
            <person name="Tian Z."/>
            <person name="Chen C."/>
            <person name="Luo L."/>
            <person name="Zhao B."/>
            <person name="Wang Z."/>
            <person name="Yu L."/>
            <person name="Li Y."/>
            <person name="Sun Y."/>
            <person name="Li W."/>
            <person name="Chen Y."/>
            <person name="Li Y."/>
            <person name="Zhang Y."/>
            <person name="Ai D."/>
            <person name="Zhao J."/>
            <person name="Shang C."/>
            <person name="Ma Y."/>
            <person name="Wu B."/>
            <person name="Wang M."/>
            <person name="Gao L."/>
            <person name="Sun D."/>
            <person name="Zhang P."/>
            <person name="Guo F."/>
            <person name="Wang W."/>
            <person name="Li Y."/>
            <person name="Wang J."/>
            <person name="Varshney R.K."/>
            <person name="Wang J."/>
            <person name="Ling H.Q."/>
            <person name="Wan P."/>
        </authorList>
    </citation>
    <scope>NUCLEOTIDE SEQUENCE</scope>
    <source>
        <strain evidence="3">cv. Jingnong 6</strain>
    </source>
</reference>
<dbReference type="InterPro" id="IPR000719">
    <property type="entry name" value="Prot_kinase_dom"/>
</dbReference>
<dbReference type="GO" id="GO:0005524">
    <property type="term" value="F:ATP binding"/>
    <property type="evidence" value="ECO:0007669"/>
    <property type="project" value="InterPro"/>
</dbReference>
<dbReference type="PANTHER" id="PTHR46146:SF14">
    <property type="entry name" value="SERINE_THREONINE-KINASE CCR4-LIKE PROTEIN"/>
    <property type="match status" value="1"/>
</dbReference>
<dbReference type="GO" id="GO:0004672">
    <property type="term" value="F:protein kinase activity"/>
    <property type="evidence" value="ECO:0007669"/>
    <property type="project" value="InterPro"/>
</dbReference>
<dbReference type="Pfam" id="PF00069">
    <property type="entry name" value="Pkinase"/>
    <property type="match status" value="1"/>
</dbReference>
<dbReference type="AlphaFoldDB" id="A0A0L9UA80"/>
<organism evidence="2 3">
    <name type="scientific">Phaseolus angularis</name>
    <name type="common">Azuki bean</name>
    <name type="synonym">Vigna angularis</name>
    <dbReference type="NCBI Taxonomy" id="3914"/>
    <lineage>
        <taxon>Eukaryota</taxon>
        <taxon>Viridiplantae</taxon>
        <taxon>Streptophyta</taxon>
        <taxon>Embryophyta</taxon>
        <taxon>Tracheophyta</taxon>
        <taxon>Spermatophyta</taxon>
        <taxon>Magnoliopsida</taxon>
        <taxon>eudicotyledons</taxon>
        <taxon>Gunneridae</taxon>
        <taxon>Pentapetalae</taxon>
        <taxon>rosids</taxon>
        <taxon>fabids</taxon>
        <taxon>Fabales</taxon>
        <taxon>Fabaceae</taxon>
        <taxon>Papilionoideae</taxon>
        <taxon>50 kb inversion clade</taxon>
        <taxon>NPAAA clade</taxon>
        <taxon>indigoferoid/millettioid clade</taxon>
        <taxon>Phaseoleae</taxon>
        <taxon>Vigna</taxon>
    </lineage>
</organism>
<protein>
    <recommendedName>
        <fullName evidence="1">Protein kinase domain-containing protein</fullName>
    </recommendedName>
</protein>
<proteinExistence type="predicted"/>
<dbReference type="SMART" id="SM00220">
    <property type="entry name" value="S_TKc"/>
    <property type="match status" value="1"/>
</dbReference>
<gene>
    <name evidence="2" type="ORF">LR48_Vigan03g297800</name>
</gene>
<dbReference type="KEGG" id="var:108327650"/>
<evidence type="ECO:0000313" key="2">
    <source>
        <dbReference type="EMBL" id="KOM39596.1"/>
    </source>
</evidence>
<feature type="domain" description="Protein kinase" evidence="1">
    <location>
        <begin position="163"/>
        <end position="435"/>
    </location>
</feature>
<dbReference type="Gramene" id="KOM39596">
    <property type="protein sequence ID" value="KOM39596"/>
    <property type="gene ID" value="LR48_Vigan03g297800"/>
</dbReference>
<dbReference type="OMA" id="FAVENAW"/>
<dbReference type="PANTHER" id="PTHR46146">
    <property type="entry name" value="SERINE/THREONINE-PROTEIN KINASE-LIKE PROTEIN CCR4"/>
    <property type="match status" value="1"/>
</dbReference>
<evidence type="ECO:0000259" key="1">
    <source>
        <dbReference type="PROSITE" id="PS50011"/>
    </source>
</evidence>
<dbReference type="EMBL" id="CM003373">
    <property type="protein sequence ID" value="KOM39596.1"/>
    <property type="molecule type" value="Genomic_DNA"/>
</dbReference>
<name>A0A0L9UA80_PHAAN</name>
<dbReference type="Gene3D" id="3.30.200.20">
    <property type="entry name" value="Phosphorylase Kinase, domain 1"/>
    <property type="match status" value="1"/>
</dbReference>
<dbReference type="Gene3D" id="1.10.510.10">
    <property type="entry name" value="Transferase(Phosphotransferase) domain 1"/>
    <property type="match status" value="1"/>
</dbReference>
<evidence type="ECO:0000313" key="3">
    <source>
        <dbReference type="Proteomes" id="UP000053144"/>
    </source>
</evidence>
<dbReference type="OrthoDB" id="61110at2759"/>
<dbReference type="Proteomes" id="UP000053144">
    <property type="component" value="Chromosome 3"/>
</dbReference>
<dbReference type="PROSITE" id="PS50011">
    <property type="entry name" value="PROTEIN_KINASE_DOM"/>
    <property type="match status" value="1"/>
</dbReference>
<accession>A0A0L9UA80</accession>
<sequence>MANSGASLVHGFASIVENALRSIGGDLGGFPLQDFSLAVENALSSIGGDFGALPVHGFASIVNNAMRSVGGDLGAMPVHGFASAVENAMRSTGGDLGALLVHGFASAVENAMRSTGGDFRALPEHGFASTVENANGDLGMSHSPVPDFQLFSLVELAAATDNFSAGNRICVGSYSVVYIGKLVDGSEVAIERVETGLSRTPEEAFWWRRMSSSTFLPGLRPKNLVGLVGLCVEKDERGLAYECMKNGSLNDHLHDKRINVLNSWEIRIKIALDASRGIEYLHKYGIPYTVHGDIKPSNILLDATWTAKVCNFGKVAGSIGYIDPEYSTFGALTEKSDVYGFGVVLLELLTGKRAAYGQSRKNRGTILHVPFAEAAILGGDFVKILDTRIGEPYLGEAEAVELVAHTAMNCVNVVGKFRPTISQVVVNLERALAYFLC</sequence>
<dbReference type="InterPro" id="IPR011009">
    <property type="entry name" value="Kinase-like_dom_sf"/>
</dbReference>
<dbReference type="SUPFAM" id="SSF56112">
    <property type="entry name" value="Protein kinase-like (PK-like)"/>
    <property type="match status" value="1"/>
</dbReference>